<dbReference type="SMART" id="SM00342">
    <property type="entry name" value="HTH_ARAC"/>
    <property type="match status" value="1"/>
</dbReference>
<keyword evidence="2" id="KW-0238">DNA-binding</keyword>
<dbReference type="Gene3D" id="1.10.10.60">
    <property type="entry name" value="Homeodomain-like"/>
    <property type="match status" value="2"/>
</dbReference>
<keyword evidence="1" id="KW-0805">Transcription regulation</keyword>
<evidence type="ECO:0000256" key="2">
    <source>
        <dbReference type="ARBA" id="ARBA00023125"/>
    </source>
</evidence>
<dbReference type="InterPro" id="IPR029062">
    <property type="entry name" value="Class_I_gatase-like"/>
</dbReference>
<accession>W0RTJ3</accession>
<dbReference type="EMBL" id="CP007129">
    <property type="protein sequence ID" value="AHG92908.1"/>
    <property type="molecule type" value="Genomic_DNA"/>
</dbReference>
<dbReference type="Pfam" id="PF12833">
    <property type="entry name" value="HTH_18"/>
    <property type="match status" value="1"/>
</dbReference>
<evidence type="ECO:0000313" key="6">
    <source>
        <dbReference type="Proteomes" id="UP000019151"/>
    </source>
</evidence>
<sequence length="208" mass="23259">MCTGTFVLGEAGLLDGRRCTTHWKRVRELQERFPRAIVVGERLFVEDGPIASSAGIAAGIDLALALLERDGGPVLASQVAREMVVYLRRDGAHAQDSVYLDYQTHLSPRVHVVQQHLVAHPDARDSLADLARLAGMSERHLTRTFRRATGLSVHAFRERLRVERARDLMRNPTLTLAAIATACGYEDARQLRRVWRAHHGRSPRGMRG</sequence>
<dbReference type="Gene3D" id="3.40.50.880">
    <property type="match status" value="1"/>
</dbReference>
<evidence type="ECO:0000313" key="5">
    <source>
        <dbReference type="EMBL" id="AHG92908.1"/>
    </source>
</evidence>
<protein>
    <submittedName>
        <fullName evidence="5">DJ-1 domain, InhA-type</fullName>
    </submittedName>
</protein>
<dbReference type="PROSITE" id="PS01124">
    <property type="entry name" value="HTH_ARAC_FAMILY_2"/>
    <property type="match status" value="1"/>
</dbReference>
<dbReference type="InterPro" id="IPR018060">
    <property type="entry name" value="HTH_AraC"/>
</dbReference>
<name>W0RTJ3_9BACT</name>
<dbReference type="RefSeq" id="WP_236646348.1">
    <property type="nucleotide sequence ID" value="NZ_CP007129.1"/>
</dbReference>
<dbReference type="InterPro" id="IPR009057">
    <property type="entry name" value="Homeodomain-like_sf"/>
</dbReference>
<evidence type="ECO:0000259" key="4">
    <source>
        <dbReference type="PROSITE" id="PS01124"/>
    </source>
</evidence>
<geneLocation type="plasmid" evidence="5 6">
    <name>1</name>
</geneLocation>
<dbReference type="InterPro" id="IPR002818">
    <property type="entry name" value="DJ-1/PfpI"/>
</dbReference>
<dbReference type="KEGG" id="gba:J421_5373"/>
<organism evidence="5 6">
    <name type="scientific">Gemmatirosa kalamazoonensis</name>
    <dbReference type="NCBI Taxonomy" id="861299"/>
    <lineage>
        <taxon>Bacteria</taxon>
        <taxon>Pseudomonadati</taxon>
        <taxon>Gemmatimonadota</taxon>
        <taxon>Gemmatimonadia</taxon>
        <taxon>Gemmatimonadales</taxon>
        <taxon>Gemmatimonadaceae</taxon>
        <taxon>Gemmatirosa</taxon>
    </lineage>
</organism>
<feature type="domain" description="HTH araC/xylS-type" evidence="4">
    <location>
        <begin position="111"/>
        <end position="208"/>
    </location>
</feature>
<reference evidence="5 6" key="1">
    <citation type="journal article" date="2014" name="Genome Announc.">
        <title>Genome Sequence and Methylome of Soil Bacterium Gemmatirosa kalamazoonensis KBS708T, a Member of the Rarely Cultivated Gemmatimonadetes Phylum.</title>
        <authorList>
            <person name="Debruyn J.M."/>
            <person name="Radosevich M."/>
            <person name="Wommack K.E."/>
            <person name="Polson S.W."/>
            <person name="Hauser L.J."/>
            <person name="Fawaz M.N."/>
            <person name="Korlach J."/>
            <person name="Tsai Y.C."/>
        </authorList>
    </citation>
    <scope>NUCLEOTIDE SEQUENCE [LARGE SCALE GENOMIC DNA]</scope>
    <source>
        <strain evidence="5 6">KBS708</strain>
        <plasmid evidence="6">Plasmid 1</plasmid>
    </source>
</reference>
<dbReference type="InParanoid" id="W0RTJ3"/>
<dbReference type="GO" id="GO:0003700">
    <property type="term" value="F:DNA-binding transcription factor activity"/>
    <property type="evidence" value="ECO:0007669"/>
    <property type="project" value="InterPro"/>
</dbReference>
<keyword evidence="3" id="KW-0804">Transcription</keyword>
<dbReference type="PANTHER" id="PTHR46796">
    <property type="entry name" value="HTH-TYPE TRANSCRIPTIONAL ACTIVATOR RHAS-RELATED"/>
    <property type="match status" value="1"/>
</dbReference>
<dbReference type="Proteomes" id="UP000019151">
    <property type="component" value="Plasmid 1"/>
</dbReference>
<dbReference type="SUPFAM" id="SSF52317">
    <property type="entry name" value="Class I glutamine amidotransferase-like"/>
    <property type="match status" value="1"/>
</dbReference>
<proteinExistence type="predicted"/>
<dbReference type="AlphaFoldDB" id="W0RTJ3"/>
<evidence type="ECO:0000256" key="3">
    <source>
        <dbReference type="ARBA" id="ARBA00023163"/>
    </source>
</evidence>
<gene>
    <name evidence="5" type="ORF">J421_5373</name>
</gene>
<dbReference type="HOGENOM" id="CLU_000445_59_0_0"/>
<dbReference type="Pfam" id="PF01965">
    <property type="entry name" value="DJ-1_PfpI"/>
    <property type="match status" value="1"/>
</dbReference>
<evidence type="ECO:0000256" key="1">
    <source>
        <dbReference type="ARBA" id="ARBA00023015"/>
    </source>
</evidence>
<dbReference type="InterPro" id="IPR050204">
    <property type="entry name" value="AraC_XylS_family_regulators"/>
</dbReference>
<dbReference type="PATRIC" id="fig|861299.3.peg.5409"/>
<dbReference type="SUPFAM" id="SSF46689">
    <property type="entry name" value="Homeodomain-like"/>
    <property type="match status" value="2"/>
</dbReference>
<dbReference type="GO" id="GO:0043565">
    <property type="term" value="F:sequence-specific DNA binding"/>
    <property type="evidence" value="ECO:0007669"/>
    <property type="project" value="InterPro"/>
</dbReference>
<keyword evidence="5" id="KW-0614">Plasmid</keyword>
<keyword evidence="6" id="KW-1185">Reference proteome</keyword>